<evidence type="ECO:0000313" key="3">
    <source>
        <dbReference type="EMBL" id="KKQ85202.1"/>
    </source>
</evidence>
<sequence length="407" mass="46595">MNIGFLTPEYPLKNSKVGGVGTYIKKSASELTDRGHKITVFLESTRNAKLNDNGVTIYEIKCPPLYYALNSKSFLKQLIRVSYILFSAFKIKNKVFQIHKKDPFNILQSSNYLAPGFFLKKNKKIPVITRVSSYAPLWHAAFGIPRTFGDYLIDYLELRQVTDAQSSFSPSRFMRKVYARYENCKLDFIPTPLDINKPIKKDNFLLEKILRKLPSKQYILYFGSLSRIKGVDLMADVINKLSPKHPKLGFVFVGVDYGLPDGKPLSEFIYGQCQKYKKQILFFTYQPRKRLHPVIKNAYGIAAPSRVDNYPNTCLEAQTLGIPVIGTNNSSIDEIIIDGKTGFIAENSSPTSIASKVESLLEMSKKERLEMQKEIAKNISCILKEDRIKILIKYYEKVIKEYKEQNK</sequence>
<proteinExistence type="predicted"/>
<dbReference type="Pfam" id="PF00534">
    <property type="entry name" value="Glycos_transf_1"/>
    <property type="match status" value="1"/>
</dbReference>
<dbReference type="Pfam" id="PF13439">
    <property type="entry name" value="Glyco_transf_4"/>
    <property type="match status" value="1"/>
</dbReference>
<dbReference type="Proteomes" id="UP000034081">
    <property type="component" value="Unassembled WGS sequence"/>
</dbReference>
<gene>
    <name evidence="3" type="ORF">UT08_C0009G0036</name>
</gene>
<feature type="domain" description="Glycosyl transferase family 1" evidence="1">
    <location>
        <begin position="211"/>
        <end position="373"/>
    </location>
</feature>
<keyword evidence="3" id="KW-0808">Transferase</keyword>
<dbReference type="PANTHER" id="PTHR45947:SF3">
    <property type="entry name" value="SULFOQUINOVOSYL TRANSFERASE SQD2"/>
    <property type="match status" value="1"/>
</dbReference>
<dbReference type="Gene3D" id="3.40.50.2000">
    <property type="entry name" value="Glycogen Phosphorylase B"/>
    <property type="match status" value="2"/>
</dbReference>
<evidence type="ECO:0000259" key="2">
    <source>
        <dbReference type="Pfam" id="PF13439"/>
    </source>
</evidence>
<dbReference type="InterPro" id="IPR001296">
    <property type="entry name" value="Glyco_trans_1"/>
</dbReference>
<dbReference type="InterPro" id="IPR050194">
    <property type="entry name" value="Glycosyltransferase_grp1"/>
</dbReference>
<dbReference type="CDD" id="cd03801">
    <property type="entry name" value="GT4_PimA-like"/>
    <property type="match status" value="1"/>
</dbReference>
<dbReference type="PANTHER" id="PTHR45947">
    <property type="entry name" value="SULFOQUINOVOSYL TRANSFERASE SQD2"/>
    <property type="match status" value="1"/>
</dbReference>
<feature type="domain" description="Glycosyltransferase subfamily 4-like N-terminal" evidence="2">
    <location>
        <begin position="17"/>
        <end position="196"/>
    </location>
</feature>
<evidence type="ECO:0000313" key="4">
    <source>
        <dbReference type="Proteomes" id="UP000034081"/>
    </source>
</evidence>
<organism evidence="3 4">
    <name type="scientific">Candidatus Woesebacteria bacterium GW2011_GWB1_38_8</name>
    <dbReference type="NCBI Taxonomy" id="1618570"/>
    <lineage>
        <taxon>Bacteria</taxon>
        <taxon>Candidatus Woeseibacteriota</taxon>
    </lineage>
</organism>
<reference evidence="3 4" key="1">
    <citation type="journal article" date="2015" name="Nature">
        <title>rRNA introns, odd ribosomes, and small enigmatic genomes across a large radiation of phyla.</title>
        <authorList>
            <person name="Brown C.T."/>
            <person name="Hug L.A."/>
            <person name="Thomas B.C."/>
            <person name="Sharon I."/>
            <person name="Castelle C.J."/>
            <person name="Singh A."/>
            <person name="Wilkins M.J."/>
            <person name="Williams K.H."/>
            <person name="Banfield J.F."/>
        </authorList>
    </citation>
    <scope>NUCLEOTIDE SEQUENCE [LARGE SCALE GENOMIC DNA]</scope>
</reference>
<dbReference type="SUPFAM" id="SSF53756">
    <property type="entry name" value="UDP-Glycosyltransferase/glycogen phosphorylase"/>
    <property type="match status" value="1"/>
</dbReference>
<name>A0A0G0L2H6_9BACT</name>
<dbReference type="STRING" id="1618570.UT08_C0009G0036"/>
<dbReference type="AlphaFoldDB" id="A0A0G0L2H6"/>
<dbReference type="InterPro" id="IPR028098">
    <property type="entry name" value="Glyco_trans_4-like_N"/>
</dbReference>
<protein>
    <submittedName>
        <fullName evidence="3">Glycosyl transferase group 1</fullName>
    </submittedName>
</protein>
<evidence type="ECO:0000259" key="1">
    <source>
        <dbReference type="Pfam" id="PF00534"/>
    </source>
</evidence>
<dbReference type="EMBL" id="LBVL01000009">
    <property type="protein sequence ID" value="KKQ85202.1"/>
    <property type="molecule type" value="Genomic_DNA"/>
</dbReference>
<comment type="caution">
    <text evidence="3">The sequence shown here is derived from an EMBL/GenBank/DDBJ whole genome shotgun (WGS) entry which is preliminary data.</text>
</comment>
<accession>A0A0G0L2H6</accession>
<dbReference type="GO" id="GO:0016757">
    <property type="term" value="F:glycosyltransferase activity"/>
    <property type="evidence" value="ECO:0007669"/>
    <property type="project" value="InterPro"/>
</dbReference>